<dbReference type="SUPFAM" id="SSF88659">
    <property type="entry name" value="Sigma3 and sigma4 domains of RNA polymerase sigma factors"/>
    <property type="match status" value="1"/>
</dbReference>
<keyword evidence="3" id="KW-0731">Sigma factor</keyword>
<dbReference type="SUPFAM" id="SSF88946">
    <property type="entry name" value="Sigma2 domain of RNA polymerase sigma factors"/>
    <property type="match status" value="1"/>
</dbReference>
<keyword evidence="4" id="KW-0804">Transcription</keyword>
<dbReference type="Pfam" id="PF08281">
    <property type="entry name" value="Sigma70_r4_2"/>
    <property type="match status" value="1"/>
</dbReference>
<accession>A0A7D9H4N4</accession>
<dbReference type="AlphaFoldDB" id="A0A7D9H4N4"/>
<proteinExistence type="inferred from homology"/>
<dbReference type="InterPro" id="IPR014284">
    <property type="entry name" value="RNA_pol_sigma-70_dom"/>
</dbReference>
<dbReference type="Gene3D" id="1.10.10.10">
    <property type="entry name" value="Winged helix-like DNA-binding domain superfamily/Winged helix DNA-binding domain"/>
    <property type="match status" value="1"/>
</dbReference>
<dbReference type="PANTHER" id="PTHR43133:SF32">
    <property type="entry name" value="BLR3042 PROTEIN"/>
    <property type="match status" value="1"/>
</dbReference>
<evidence type="ECO:0000259" key="5">
    <source>
        <dbReference type="Pfam" id="PF04542"/>
    </source>
</evidence>
<evidence type="ECO:0000256" key="1">
    <source>
        <dbReference type="ARBA" id="ARBA00010641"/>
    </source>
</evidence>
<evidence type="ECO:0000256" key="4">
    <source>
        <dbReference type="ARBA" id="ARBA00023163"/>
    </source>
</evidence>
<feature type="domain" description="RNA polymerase sigma-70 region 2" evidence="5">
    <location>
        <begin position="37"/>
        <end position="103"/>
    </location>
</feature>
<organism evidence="7">
    <name type="scientific">uncultured Woeseiaceae bacterium</name>
    <dbReference type="NCBI Taxonomy" id="1983305"/>
    <lineage>
        <taxon>Bacteria</taxon>
        <taxon>Pseudomonadati</taxon>
        <taxon>Pseudomonadota</taxon>
        <taxon>Gammaproteobacteria</taxon>
        <taxon>Woeseiales</taxon>
        <taxon>Woeseiaceae</taxon>
        <taxon>environmental samples</taxon>
    </lineage>
</organism>
<gene>
    <name evidence="7" type="ORF">JTBM06_V1_80031</name>
</gene>
<evidence type="ECO:0000256" key="2">
    <source>
        <dbReference type="ARBA" id="ARBA00023015"/>
    </source>
</evidence>
<dbReference type="EMBL" id="LR633967">
    <property type="protein sequence ID" value="VUX55707.1"/>
    <property type="molecule type" value="Genomic_DNA"/>
</dbReference>
<evidence type="ECO:0000259" key="6">
    <source>
        <dbReference type="Pfam" id="PF08281"/>
    </source>
</evidence>
<comment type="similarity">
    <text evidence="1">Belongs to the sigma-70 factor family. ECF subfamily.</text>
</comment>
<dbReference type="PANTHER" id="PTHR43133">
    <property type="entry name" value="RNA POLYMERASE ECF-TYPE SIGMA FACTO"/>
    <property type="match status" value="1"/>
</dbReference>
<dbReference type="GO" id="GO:0003677">
    <property type="term" value="F:DNA binding"/>
    <property type="evidence" value="ECO:0007669"/>
    <property type="project" value="InterPro"/>
</dbReference>
<feature type="domain" description="RNA polymerase sigma factor 70 region 4 type 2" evidence="6">
    <location>
        <begin position="128"/>
        <end position="179"/>
    </location>
</feature>
<dbReference type="InterPro" id="IPR039425">
    <property type="entry name" value="RNA_pol_sigma-70-like"/>
</dbReference>
<keyword evidence="2" id="KW-0805">Transcription regulation</keyword>
<dbReference type="InterPro" id="IPR013324">
    <property type="entry name" value="RNA_pol_sigma_r3/r4-like"/>
</dbReference>
<dbReference type="CDD" id="cd06171">
    <property type="entry name" value="Sigma70_r4"/>
    <property type="match status" value="1"/>
</dbReference>
<dbReference type="GO" id="GO:0016987">
    <property type="term" value="F:sigma factor activity"/>
    <property type="evidence" value="ECO:0007669"/>
    <property type="project" value="UniProtKB-KW"/>
</dbReference>
<dbReference type="InterPro" id="IPR036388">
    <property type="entry name" value="WH-like_DNA-bd_sf"/>
</dbReference>
<dbReference type="InterPro" id="IPR007627">
    <property type="entry name" value="RNA_pol_sigma70_r2"/>
</dbReference>
<reference evidence="7" key="1">
    <citation type="submission" date="2019-07" db="EMBL/GenBank/DDBJ databases">
        <authorList>
            <person name="Weber M."/>
            <person name="Kostadinov I."/>
            <person name="Kostadinov D I."/>
        </authorList>
    </citation>
    <scope>NUCLEOTIDE SEQUENCE</scope>
    <source>
        <strain evidence="7">Gfbio:sag-sample-m06:053724c1-46a9-4a36-b237-ea2bf867836b</strain>
    </source>
</reference>
<dbReference type="Pfam" id="PF04542">
    <property type="entry name" value="Sigma70_r2"/>
    <property type="match status" value="1"/>
</dbReference>
<evidence type="ECO:0000313" key="7">
    <source>
        <dbReference type="EMBL" id="VUX55707.1"/>
    </source>
</evidence>
<dbReference type="NCBIfam" id="TIGR02937">
    <property type="entry name" value="sigma70-ECF"/>
    <property type="match status" value="1"/>
</dbReference>
<dbReference type="Gene3D" id="1.10.1740.10">
    <property type="match status" value="1"/>
</dbReference>
<sequence>MADMTNHVGKIVRPENEEELVLLKLVATGDRSALTRLYLLYHARLFKFVFRLTRSYATADEIVNDTMLVVWDKAASFRGDSKVSTWIFGIAYKQTMRRVTRKQLRLSPLTDLDDAGHDHDAIMENEDWVRQGLHTLPAAQKLTVVLVFYMGLTYQETADITGCPVNTVKTRMFHARRKLKKYLSASAIPKTLTRETNNE</sequence>
<dbReference type="GO" id="GO:0006352">
    <property type="term" value="P:DNA-templated transcription initiation"/>
    <property type="evidence" value="ECO:0007669"/>
    <property type="project" value="InterPro"/>
</dbReference>
<evidence type="ECO:0000256" key="3">
    <source>
        <dbReference type="ARBA" id="ARBA00023082"/>
    </source>
</evidence>
<protein>
    <submittedName>
        <fullName evidence="7">RNA polymerase, sigma-24 subunit, ECF subfamily</fullName>
    </submittedName>
</protein>
<dbReference type="InterPro" id="IPR013249">
    <property type="entry name" value="RNA_pol_sigma70_r4_t2"/>
</dbReference>
<dbReference type="InterPro" id="IPR013325">
    <property type="entry name" value="RNA_pol_sigma_r2"/>
</dbReference>
<name>A0A7D9H4N4_9GAMM</name>